<dbReference type="Proteomes" id="UP000050482">
    <property type="component" value="Unassembled WGS sequence"/>
</dbReference>
<comment type="caution">
    <text evidence="3">The sequence shown here is derived from an EMBL/GenBank/DDBJ whole genome shotgun (WGS) entry which is preliminary data.</text>
</comment>
<dbReference type="Gene3D" id="1.10.10.10">
    <property type="entry name" value="Winged helix-like DNA-binding domain superfamily/Winged helix DNA-binding domain"/>
    <property type="match status" value="1"/>
</dbReference>
<dbReference type="InterPro" id="IPR036388">
    <property type="entry name" value="WH-like_DNA-bd_sf"/>
</dbReference>
<name>A0A0P9CZS6_9BACL</name>
<dbReference type="PANTHER" id="PTHR43252">
    <property type="entry name" value="TRANSCRIPTIONAL REGULATOR YQJI"/>
    <property type="match status" value="1"/>
</dbReference>
<organism evidence="3 4">
    <name type="scientific">Alicyclobacillus ferrooxydans</name>
    <dbReference type="NCBI Taxonomy" id="471514"/>
    <lineage>
        <taxon>Bacteria</taxon>
        <taxon>Bacillati</taxon>
        <taxon>Bacillota</taxon>
        <taxon>Bacilli</taxon>
        <taxon>Bacillales</taxon>
        <taxon>Alicyclobacillaceae</taxon>
        <taxon>Alicyclobacillus</taxon>
    </lineage>
</organism>
<protein>
    <recommendedName>
        <fullName evidence="5">PadR family transcriptional regulator</fullName>
    </recommendedName>
</protein>
<dbReference type="InterPro" id="IPR036390">
    <property type="entry name" value="WH_DNA-bd_sf"/>
</dbReference>
<evidence type="ECO:0000313" key="3">
    <source>
        <dbReference type="EMBL" id="KPV42644.1"/>
    </source>
</evidence>
<sequence length="180" mass="21426">MNALAYALLSMLVRKSCTGYELKELLEVFWQAKHSQIYPLLAKLEGEGLLTYERVEQSSKPDKKVYSITEKGRQVLKDWISSPASPPVIRDEFLIKVYAIWLVDKQIAKQMFDERKETYRQKVLYRKEEIKLMEQEFGDTVWDISSRVFGRYLLFKRKLQQEEDEIVWCDWVMTLLDKSN</sequence>
<dbReference type="Gene3D" id="6.10.140.190">
    <property type="match status" value="1"/>
</dbReference>
<dbReference type="InterPro" id="IPR005149">
    <property type="entry name" value="Tscrpt_reg_PadR_N"/>
</dbReference>
<dbReference type="AlphaFoldDB" id="A0A0P9CZS6"/>
<reference evidence="3 4" key="1">
    <citation type="submission" date="2015-09" db="EMBL/GenBank/DDBJ databases">
        <title>Draft genome sequence of Alicyclobacillus ferrooxydans DSM 22381.</title>
        <authorList>
            <person name="Hemp J."/>
        </authorList>
    </citation>
    <scope>NUCLEOTIDE SEQUENCE [LARGE SCALE GENOMIC DNA]</scope>
    <source>
        <strain evidence="3 4">TC-34</strain>
    </source>
</reference>
<feature type="domain" description="Transcription regulator PadR N-terminal" evidence="1">
    <location>
        <begin position="8"/>
        <end position="77"/>
    </location>
</feature>
<keyword evidence="4" id="KW-1185">Reference proteome</keyword>
<dbReference type="Pfam" id="PF10400">
    <property type="entry name" value="Vir_act_alpha_C"/>
    <property type="match status" value="1"/>
</dbReference>
<accession>A0A0P9CZS6</accession>
<dbReference type="PATRIC" id="fig|471514.4.peg.1132"/>
<dbReference type="EMBL" id="LJCO01000072">
    <property type="protein sequence ID" value="KPV42644.1"/>
    <property type="molecule type" value="Genomic_DNA"/>
</dbReference>
<evidence type="ECO:0000313" key="4">
    <source>
        <dbReference type="Proteomes" id="UP000050482"/>
    </source>
</evidence>
<evidence type="ECO:0000259" key="2">
    <source>
        <dbReference type="Pfam" id="PF10400"/>
    </source>
</evidence>
<proteinExistence type="predicted"/>
<gene>
    <name evidence="3" type="ORF">AN477_16410</name>
</gene>
<dbReference type="STRING" id="471514.AN477_16410"/>
<dbReference type="PANTHER" id="PTHR43252:SF4">
    <property type="entry name" value="TRANSCRIPTIONAL REGULATORY PROTEIN"/>
    <property type="match status" value="1"/>
</dbReference>
<dbReference type="SUPFAM" id="SSF46785">
    <property type="entry name" value="Winged helix' DNA-binding domain"/>
    <property type="match status" value="1"/>
</dbReference>
<feature type="domain" description="Transcription regulator PadR C-terminal" evidence="2">
    <location>
        <begin position="89"/>
        <end position="177"/>
    </location>
</feature>
<evidence type="ECO:0008006" key="5">
    <source>
        <dbReference type="Google" id="ProtNLM"/>
    </source>
</evidence>
<dbReference type="InterPro" id="IPR018309">
    <property type="entry name" value="Tscrpt_reg_PadR_C"/>
</dbReference>
<evidence type="ECO:0000259" key="1">
    <source>
        <dbReference type="Pfam" id="PF03551"/>
    </source>
</evidence>
<dbReference type="Pfam" id="PF03551">
    <property type="entry name" value="PadR"/>
    <property type="match status" value="1"/>
</dbReference>